<dbReference type="PROSITE" id="PS51186">
    <property type="entry name" value="GNAT"/>
    <property type="match status" value="1"/>
</dbReference>
<proteinExistence type="predicted"/>
<evidence type="ECO:0000259" key="1">
    <source>
        <dbReference type="PROSITE" id="PS51186"/>
    </source>
</evidence>
<dbReference type="PANTHER" id="PTHR43792:SF13">
    <property type="entry name" value="ACETYLTRANSFERASE"/>
    <property type="match status" value="1"/>
</dbReference>
<dbReference type="EMBL" id="BMIU01000021">
    <property type="protein sequence ID" value="GGF44223.1"/>
    <property type="molecule type" value="Genomic_DNA"/>
</dbReference>
<gene>
    <name evidence="2" type="ORF">GCM10011339_35900</name>
</gene>
<reference evidence="3" key="1">
    <citation type="journal article" date="2019" name="Int. J. Syst. Evol. Microbiol.">
        <title>The Global Catalogue of Microorganisms (GCM) 10K type strain sequencing project: providing services to taxonomists for standard genome sequencing and annotation.</title>
        <authorList>
            <consortium name="The Broad Institute Genomics Platform"/>
            <consortium name="The Broad Institute Genome Sequencing Center for Infectious Disease"/>
            <person name="Wu L."/>
            <person name="Ma J."/>
        </authorList>
    </citation>
    <scope>NUCLEOTIDE SEQUENCE [LARGE SCALE GENOMIC DNA]</scope>
    <source>
        <strain evidence="3">CGMCC 1.15407</strain>
    </source>
</reference>
<dbReference type="InterPro" id="IPR016181">
    <property type="entry name" value="Acyl_CoA_acyltransferase"/>
</dbReference>
<evidence type="ECO:0000313" key="3">
    <source>
        <dbReference type="Proteomes" id="UP000647339"/>
    </source>
</evidence>
<dbReference type="Proteomes" id="UP000647339">
    <property type="component" value="Unassembled WGS sequence"/>
</dbReference>
<dbReference type="PANTHER" id="PTHR43792">
    <property type="entry name" value="GNAT FAMILY, PUTATIVE (AFU_ORTHOLOGUE AFUA_3G00765)-RELATED-RELATED"/>
    <property type="match status" value="1"/>
</dbReference>
<dbReference type="Pfam" id="PF13302">
    <property type="entry name" value="Acetyltransf_3"/>
    <property type="match status" value="1"/>
</dbReference>
<sequence length="158" mass="18554">MYSNNNVILEQLTENDADFFYDIYSHPQLTVNFDESPFFPNESPKEFTNRIISLCEFIFTIRRRENPDLIIGDCALHHWNKETNEIVIGGSLYPEYWGQGFMRSAFELLTIIARQYLGVKTLLGPTKTRNFAAIRLVEKMGFHKHRVDDNDTIMRKEI</sequence>
<name>A0ABQ1VAW5_9BACT</name>
<organism evidence="2 3">
    <name type="scientific">Echinicola rosea</name>
    <dbReference type="NCBI Taxonomy" id="1807691"/>
    <lineage>
        <taxon>Bacteria</taxon>
        <taxon>Pseudomonadati</taxon>
        <taxon>Bacteroidota</taxon>
        <taxon>Cytophagia</taxon>
        <taxon>Cytophagales</taxon>
        <taxon>Cyclobacteriaceae</taxon>
        <taxon>Echinicola</taxon>
    </lineage>
</organism>
<evidence type="ECO:0000313" key="2">
    <source>
        <dbReference type="EMBL" id="GGF44223.1"/>
    </source>
</evidence>
<protein>
    <submittedName>
        <fullName evidence="2">Ribosomal-protein-serine acetyltransferase</fullName>
    </submittedName>
</protein>
<keyword evidence="3" id="KW-1185">Reference proteome</keyword>
<dbReference type="InterPro" id="IPR051531">
    <property type="entry name" value="N-acetyltransferase"/>
</dbReference>
<dbReference type="Gene3D" id="3.40.630.30">
    <property type="match status" value="1"/>
</dbReference>
<dbReference type="InterPro" id="IPR000182">
    <property type="entry name" value="GNAT_dom"/>
</dbReference>
<comment type="caution">
    <text evidence="2">The sequence shown here is derived from an EMBL/GenBank/DDBJ whole genome shotgun (WGS) entry which is preliminary data.</text>
</comment>
<dbReference type="RefSeq" id="WP_137404382.1">
    <property type="nucleotide sequence ID" value="NZ_BMIU01000021.1"/>
</dbReference>
<accession>A0ABQ1VAW5</accession>
<dbReference type="SUPFAM" id="SSF55729">
    <property type="entry name" value="Acyl-CoA N-acyltransferases (Nat)"/>
    <property type="match status" value="1"/>
</dbReference>
<feature type="domain" description="N-acetyltransferase" evidence="1">
    <location>
        <begin position="7"/>
        <end position="158"/>
    </location>
</feature>